<dbReference type="CDD" id="cd02517">
    <property type="entry name" value="CMP-KDO-Synthetase"/>
    <property type="match status" value="1"/>
</dbReference>
<comment type="subcellular location">
    <subcellularLocation>
        <location evidence="4">Cytoplasm</location>
    </subcellularLocation>
</comment>
<dbReference type="NCBIfam" id="NF003952">
    <property type="entry name" value="PRK05450.1-5"/>
    <property type="match status" value="1"/>
</dbReference>
<keyword evidence="3 4" id="KW-0448">Lipopolysaccharide biosynthesis</keyword>
<comment type="similarity">
    <text evidence="4">Belongs to the KdsB family.</text>
</comment>
<evidence type="ECO:0000256" key="1">
    <source>
        <dbReference type="ARBA" id="ARBA00022679"/>
    </source>
</evidence>
<dbReference type="GO" id="GO:0033468">
    <property type="term" value="P:CMP-keto-3-deoxy-D-manno-octulosonic acid biosynthetic process"/>
    <property type="evidence" value="ECO:0007669"/>
    <property type="project" value="UniProtKB-UniRule"/>
</dbReference>
<dbReference type="PANTHER" id="PTHR42866:SF2">
    <property type="entry name" value="3-DEOXY-MANNO-OCTULOSONATE CYTIDYLYLTRANSFERASE, MITOCHONDRIAL"/>
    <property type="match status" value="1"/>
</dbReference>
<comment type="catalytic activity">
    <reaction evidence="4">
        <text>3-deoxy-alpha-D-manno-oct-2-ulosonate + CTP = CMP-3-deoxy-beta-D-manno-octulosonate + diphosphate</text>
        <dbReference type="Rhea" id="RHEA:23448"/>
        <dbReference type="ChEBI" id="CHEBI:33019"/>
        <dbReference type="ChEBI" id="CHEBI:37563"/>
        <dbReference type="ChEBI" id="CHEBI:85986"/>
        <dbReference type="ChEBI" id="CHEBI:85987"/>
        <dbReference type="EC" id="2.7.7.38"/>
    </reaction>
</comment>
<comment type="pathway">
    <text evidence="4">Nucleotide-sugar biosynthesis; CMP-3-deoxy-D-manno-octulosonate biosynthesis; CMP-3-deoxy-D-manno-octulosonate from 3-deoxy-D-manno-octulosonate and CTP: step 1/1.</text>
</comment>
<dbReference type="InterPro" id="IPR004528">
    <property type="entry name" value="KdsB"/>
</dbReference>
<dbReference type="GO" id="GO:0008690">
    <property type="term" value="F:3-deoxy-manno-octulosonate cytidylyltransferase activity"/>
    <property type="evidence" value="ECO:0007669"/>
    <property type="project" value="UniProtKB-UniRule"/>
</dbReference>
<keyword evidence="6" id="KW-1185">Reference proteome</keyword>
<dbReference type="SUPFAM" id="SSF53448">
    <property type="entry name" value="Nucleotide-diphospho-sugar transferases"/>
    <property type="match status" value="1"/>
</dbReference>
<name>A0A7W6IG58_9HYPH</name>
<comment type="function">
    <text evidence="4">Activates KDO (a required 8-carbon sugar) for incorporation into bacterial lipopolysaccharide in Gram-negative bacteria.</text>
</comment>
<dbReference type="RefSeq" id="WP_027315933.1">
    <property type="nucleotide sequence ID" value="NZ_JACIDC010000006.1"/>
</dbReference>
<accession>A0A7W6IG58</accession>
<evidence type="ECO:0000313" key="5">
    <source>
        <dbReference type="EMBL" id="MBB4040541.1"/>
    </source>
</evidence>
<dbReference type="Gene3D" id="3.90.550.10">
    <property type="entry name" value="Spore Coat Polysaccharide Biosynthesis Protein SpsA, Chain A"/>
    <property type="match status" value="1"/>
</dbReference>
<keyword evidence="4" id="KW-0963">Cytoplasm</keyword>
<gene>
    <name evidence="4" type="primary">kdsB</name>
    <name evidence="5" type="ORF">GGR34_002194</name>
</gene>
<evidence type="ECO:0000256" key="3">
    <source>
        <dbReference type="ARBA" id="ARBA00022985"/>
    </source>
</evidence>
<proteinExistence type="inferred from homology"/>
<keyword evidence="1 4" id="KW-0808">Transferase</keyword>
<evidence type="ECO:0000256" key="2">
    <source>
        <dbReference type="ARBA" id="ARBA00022695"/>
    </source>
</evidence>
<evidence type="ECO:0000256" key="4">
    <source>
        <dbReference type="HAMAP-Rule" id="MF_00057"/>
    </source>
</evidence>
<dbReference type="NCBIfam" id="NF003948">
    <property type="entry name" value="PRK05450.1-1"/>
    <property type="match status" value="1"/>
</dbReference>
<dbReference type="Proteomes" id="UP000519439">
    <property type="component" value="Unassembled WGS sequence"/>
</dbReference>
<dbReference type="NCBIfam" id="TIGR00466">
    <property type="entry name" value="kdsB"/>
    <property type="match status" value="1"/>
</dbReference>
<reference evidence="5 6" key="1">
    <citation type="submission" date="2020-08" db="EMBL/GenBank/DDBJ databases">
        <title>Genomic Encyclopedia of Type Strains, Phase IV (KMG-IV): sequencing the most valuable type-strain genomes for metagenomic binning, comparative biology and taxonomic classification.</title>
        <authorList>
            <person name="Goeker M."/>
        </authorList>
    </citation>
    <scope>NUCLEOTIDE SEQUENCE [LARGE SCALE GENOMIC DNA]</scope>
    <source>
        <strain evidence="5 6">DSM 15743</strain>
    </source>
</reference>
<dbReference type="InterPro" id="IPR003329">
    <property type="entry name" value="Cytidylyl_trans"/>
</dbReference>
<dbReference type="GO" id="GO:0005829">
    <property type="term" value="C:cytosol"/>
    <property type="evidence" value="ECO:0007669"/>
    <property type="project" value="TreeGrafter"/>
</dbReference>
<dbReference type="AlphaFoldDB" id="A0A7W6IG58"/>
<dbReference type="InterPro" id="IPR029044">
    <property type="entry name" value="Nucleotide-diphossugar_trans"/>
</dbReference>
<dbReference type="EMBL" id="JACIDC010000006">
    <property type="protein sequence ID" value="MBB4040541.1"/>
    <property type="molecule type" value="Genomic_DNA"/>
</dbReference>
<evidence type="ECO:0000313" key="6">
    <source>
        <dbReference type="Proteomes" id="UP000519439"/>
    </source>
</evidence>
<dbReference type="PANTHER" id="PTHR42866">
    <property type="entry name" value="3-DEOXY-MANNO-OCTULOSONATE CYTIDYLYLTRANSFERASE"/>
    <property type="match status" value="1"/>
</dbReference>
<dbReference type="UniPathway" id="UPA00358">
    <property type="reaction ID" value="UER00476"/>
</dbReference>
<keyword evidence="2 4" id="KW-0548">Nucleotidyltransferase</keyword>
<comment type="caution">
    <text evidence="5">The sequence shown here is derived from an EMBL/GenBank/DDBJ whole genome shotgun (WGS) entry which is preliminary data.</text>
</comment>
<dbReference type="HAMAP" id="MF_00057">
    <property type="entry name" value="KdsB"/>
    <property type="match status" value="1"/>
</dbReference>
<dbReference type="EC" id="2.7.7.38" evidence="4"/>
<dbReference type="GO" id="GO:0009103">
    <property type="term" value="P:lipopolysaccharide biosynthetic process"/>
    <property type="evidence" value="ECO:0007669"/>
    <property type="project" value="UniProtKB-UniRule"/>
</dbReference>
<sequence>MSDPLVLIPARLAATRLPNKPLADIGGEPMIVHVWRRAMEAGIGPVAVATDAPAIAEAVASAGGQAVMTRADHASGSDRIFEAVEKLDPEGRHDVVVNVQGDLPTVDPRAIAASVAPLSDPAVDLATLVALIGREEEKTDPNVVKMVGSQVSPHRFRALYFTRATAPYGDGPLYHHIGLYAYRRKALQRFVGLKPSPLEIREKLEQLRALEAGMRIDAVVVEDVPLGVDTPHDLERARAIIAARRTA</sequence>
<organism evidence="5 6">
    <name type="scientific">Microvirga flocculans</name>
    <dbReference type="NCBI Taxonomy" id="217168"/>
    <lineage>
        <taxon>Bacteria</taxon>
        <taxon>Pseudomonadati</taxon>
        <taxon>Pseudomonadota</taxon>
        <taxon>Alphaproteobacteria</taxon>
        <taxon>Hyphomicrobiales</taxon>
        <taxon>Methylobacteriaceae</taxon>
        <taxon>Microvirga</taxon>
    </lineage>
</organism>
<protein>
    <recommendedName>
        <fullName evidence="4">3-deoxy-manno-octulosonate cytidylyltransferase</fullName>
        <ecNumber evidence="4">2.7.7.38</ecNumber>
    </recommendedName>
    <alternativeName>
        <fullName evidence="4">CMP-2-keto-3-deoxyoctulosonic acid synthase</fullName>
        <shortName evidence="4">CKS</shortName>
        <shortName evidence="4">CMP-KDO synthase</shortName>
    </alternativeName>
</protein>
<dbReference type="Pfam" id="PF02348">
    <property type="entry name" value="CTP_transf_3"/>
    <property type="match status" value="1"/>
</dbReference>